<sequence>MDMSIDLMRQCRNICVGENSYNQQLLLGCFQVSFCITYYGAREIRGWRDLLSNY</sequence>
<organism evidence="1 2">
    <name type="scientific">Nephila pilipes</name>
    <name type="common">Giant wood spider</name>
    <name type="synonym">Nephila maculata</name>
    <dbReference type="NCBI Taxonomy" id="299642"/>
    <lineage>
        <taxon>Eukaryota</taxon>
        <taxon>Metazoa</taxon>
        <taxon>Ecdysozoa</taxon>
        <taxon>Arthropoda</taxon>
        <taxon>Chelicerata</taxon>
        <taxon>Arachnida</taxon>
        <taxon>Araneae</taxon>
        <taxon>Araneomorphae</taxon>
        <taxon>Entelegynae</taxon>
        <taxon>Araneoidea</taxon>
        <taxon>Nephilidae</taxon>
        <taxon>Nephila</taxon>
    </lineage>
</organism>
<protein>
    <submittedName>
        <fullName evidence="1">Uncharacterized protein</fullName>
    </submittedName>
</protein>
<comment type="caution">
    <text evidence="1">The sequence shown here is derived from an EMBL/GenBank/DDBJ whole genome shotgun (WGS) entry which is preliminary data.</text>
</comment>
<keyword evidence="2" id="KW-1185">Reference proteome</keyword>
<evidence type="ECO:0000313" key="2">
    <source>
        <dbReference type="Proteomes" id="UP000887013"/>
    </source>
</evidence>
<dbReference type="EMBL" id="BMAW01047855">
    <property type="protein sequence ID" value="GFS63005.1"/>
    <property type="molecule type" value="Genomic_DNA"/>
</dbReference>
<proteinExistence type="predicted"/>
<reference evidence="1" key="1">
    <citation type="submission" date="2020-08" db="EMBL/GenBank/DDBJ databases">
        <title>Multicomponent nature underlies the extraordinary mechanical properties of spider dragline silk.</title>
        <authorList>
            <person name="Kono N."/>
            <person name="Nakamura H."/>
            <person name="Mori M."/>
            <person name="Yoshida Y."/>
            <person name="Ohtoshi R."/>
            <person name="Malay A.D."/>
            <person name="Moran D.A.P."/>
            <person name="Tomita M."/>
            <person name="Numata K."/>
            <person name="Arakawa K."/>
        </authorList>
    </citation>
    <scope>NUCLEOTIDE SEQUENCE</scope>
</reference>
<feature type="non-terminal residue" evidence="1">
    <location>
        <position position="54"/>
    </location>
</feature>
<name>A0A8X6IXU0_NEPPI</name>
<evidence type="ECO:0000313" key="1">
    <source>
        <dbReference type="EMBL" id="GFS63005.1"/>
    </source>
</evidence>
<accession>A0A8X6IXU0</accession>
<dbReference type="Proteomes" id="UP000887013">
    <property type="component" value="Unassembled WGS sequence"/>
</dbReference>
<dbReference type="AlphaFoldDB" id="A0A8X6IXU0"/>
<gene>
    <name evidence="1" type="ORF">NPIL_23951</name>
</gene>